<accession>A0ABS2NDW0</accession>
<evidence type="ECO:0000313" key="2">
    <source>
        <dbReference type="EMBL" id="MBM7585934.1"/>
    </source>
</evidence>
<sequence length="128" mass="14326">MEEDMNTSIFVDPDIDLSSNGTVSVIVHFKTQPARVAMALAKEKGYMLSFEQAAQEVENSHARFLNELELGLLGNHVEYTITRTYKTVINGMAMKLPAKSIINLMKSSEIAAIYANQEVQLDPPIQFY</sequence>
<evidence type="ECO:0000313" key="3">
    <source>
        <dbReference type="Proteomes" id="UP001646157"/>
    </source>
</evidence>
<protein>
    <recommendedName>
        <fullName evidence="1">Inhibitor I9 domain-containing protein</fullName>
    </recommendedName>
</protein>
<keyword evidence="3" id="KW-1185">Reference proteome</keyword>
<dbReference type="Proteomes" id="UP001646157">
    <property type="component" value="Unassembled WGS sequence"/>
</dbReference>
<name>A0ABS2NDW0_9BACI</name>
<comment type="caution">
    <text evidence="2">The sequence shown here is derived from an EMBL/GenBank/DDBJ whole genome shotgun (WGS) entry which is preliminary data.</text>
</comment>
<proteinExistence type="predicted"/>
<evidence type="ECO:0000259" key="1">
    <source>
        <dbReference type="Pfam" id="PF05922"/>
    </source>
</evidence>
<dbReference type="Gene3D" id="3.30.70.80">
    <property type="entry name" value="Peptidase S8 propeptide/proteinase inhibitor I9"/>
    <property type="match status" value="1"/>
</dbReference>
<dbReference type="RefSeq" id="WP_239587535.1">
    <property type="nucleotide sequence ID" value="NZ_JAFBDZ010000002.1"/>
</dbReference>
<dbReference type="InterPro" id="IPR010259">
    <property type="entry name" value="S8pro/Inhibitor_I9"/>
</dbReference>
<dbReference type="InterPro" id="IPR037045">
    <property type="entry name" value="S8pro/Inhibitor_I9_sf"/>
</dbReference>
<gene>
    <name evidence="2" type="ORF">JOC86_002476</name>
</gene>
<dbReference type="Pfam" id="PF05922">
    <property type="entry name" value="Inhibitor_I9"/>
    <property type="match status" value="1"/>
</dbReference>
<dbReference type="EMBL" id="JAFBDZ010000002">
    <property type="protein sequence ID" value="MBM7585934.1"/>
    <property type="molecule type" value="Genomic_DNA"/>
</dbReference>
<organism evidence="2 3">
    <name type="scientific">Rossellomorea pakistanensis</name>
    <dbReference type="NCBI Taxonomy" id="992288"/>
    <lineage>
        <taxon>Bacteria</taxon>
        <taxon>Bacillati</taxon>
        <taxon>Bacillota</taxon>
        <taxon>Bacilli</taxon>
        <taxon>Bacillales</taxon>
        <taxon>Bacillaceae</taxon>
        <taxon>Rossellomorea</taxon>
    </lineage>
</organism>
<reference evidence="2 3" key="1">
    <citation type="submission" date="2021-01" db="EMBL/GenBank/DDBJ databases">
        <title>Genomic Encyclopedia of Type Strains, Phase IV (KMG-IV): sequencing the most valuable type-strain genomes for metagenomic binning, comparative biology and taxonomic classification.</title>
        <authorList>
            <person name="Goeker M."/>
        </authorList>
    </citation>
    <scope>NUCLEOTIDE SEQUENCE [LARGE SCALE GENOMIC DNA]</scope>
    <source>
        <strain evidence="2 3">DSM 24834</strain>
    </source>
</reference>
<feature type="domain" description="Inhibitor I9" evidence="1">
    <location>
        <begin position="25"/>
        <end position="122"/>
    </location>
</feature>